<dbReference type="CDD" id="cd04301">
    <property type="entry name" value="NAT_SF"/>
    <property type="match status" value="1"/>
</dbReference>
<dbReference type="InterPro" id="IPR016181">
    <property type="entry name" value="Acyl_CoA_acyltransferase"/>
</dbReference>
<name>A0A3G2SZ97_9GAMM</name>
<dbReference type="EMBL" id="CP033133">
    <property type="protein sequence ID" value="AYO52996.1"/>
    <property type="molecule type" value="Genomic_DNA"/>
</dbReference>
<evidence type="ECO:0000256" key="1">
    <source>
        <dbReference type="ARBA" id="ARBA00022679"/>
    </source>
</evidence>
<evidence type="ECO:0000259" key="2">
    <source>
        <dbReference type="PROSITE" id="PS51186"/>
    </source>
</evidence>
<accession>A0A3G2SZ97</accession>
<feature type="domain" description="N-acetyltransferase" evidence="2">
    <location>
        <begin position="3"/>
        <end position="145"/>
    </location>
</feature>
<proteinExistence type="predicted"/>
<gene>
    <name evidence="3" type="ORF">CDG68_04640</name>
</gene>
<dbReference type="InterPro" id="IPR000182">
    <property type="entry name" value="GNAT_dom"/>
</dbReference>
<organism evidence="3 4">
    <name type="scientific">Acinetobacter wuhouensis</name>
    <dbReference type="NCBI Taxonomy" id="1879050"/>
    <lineage>
        <taxon>Bacteria</taxon>
        <taxon>Pseudomonadati</taxon>
        <taxon>Pseudomonadota</taxon>
        <taxon>Gammaproteobacteria</taxon>
        <taxon>Moraxellales</taxon>
        <taxon>Moraxellaceae</taxon>
        <taxon>Acinetobacter</taxon>
    </lineage>
</organism>
<reference evidence="3 4" key="1">
    <citation type="submission" date="2018-10" db="EMBL/GenBank/DDBJ databases">
        <title>The complete genome of Acinetobacter wuhouensis strain WCHAW010062.</title>
        <authorList>
            <person name="Hu Y."/>
            <person name="Long H."/>
            <person name="Feng Y."/>
            <person name="Zong Z."/>
        </authorList>
    </citation>
    <scope>NUCLEOTIDE SEQUENCE [LARGE SCALE GENOMIC DNA]</scope>
    <source>
        <strain evidence="3 4">WCHAW010062</strain>
    </source>
</reference>
<dbReference type="SUPFAM" id="SSF55729">
    <property type="entry name" value="Acyl-CoA N-acyltransferases (Nat)"/>
    <property type="match status" value="1"/>
</dbReference>
<dbReference type="Gene3D" id="3.40.630.30">
    <property type="match status" value="1"/>
</dbReference>
<sequence length="153" mass="17306">MSIQIRAATQNDIELIFDIRTAVKENHLSKEQLTELGITDLAILALIEQKSSVWVAEFEQSVCGFAIADQEEGSVFAMFVYPDAEGKGIGKALLERVEHILFQHFSEICLETDGRSRACAFYSHQGWHIQEHLMDGDVKMLKRRPSTHALETE</sequence>
<protein>
    <submittedName>
        <fullName evidence="3">GNAT family N-acetyltransferase</fullName>
    </submittedName>
</protein>
<dbReference type="GO" id="GO:0008080">
    <property type="term" value="F:N-acetyltransferase activity"/>
    <property type="evidence" value="ECO:0007669"/>
    <property type="project" value="InterPro"/>
</dbReference>
<dbReference type="AlphaFoldDB" id="A0A3G2SZ97"/>
<dbReference type="PANTHER" id="PTHR13947:SF37">
    <property type="entry name" value="LD18367P"/>
    <property type="match status" value="1"/>
</dbReference>
<dbReference type="Proteomes" id="UP000279962">
    <property type="component" value="Chromosome"/>
</dbReference>
<dbReference type="RefSeq" id="WP_087552969.1">
    <property type="nucleotide sequence ID" value="NZ_CP033133.1"/>
</dbReference>
<dbReference type="InterPro" id="IPR050769">
    <property type="entry name" value="NAT_camello-type"/>
</dbReference>
<dbReference type="PROSITE" id="PS51186">
    <property type="entry name" value="GNAT"/>
    <property type="match status" value="1"/>
</dbReference>
<dbReference type="Pfam" id="PF13508">
    <property type="entry name" value="Acetyltransf_7"/>
    <property type="match status" value="1"/>
</dbReference>
<dbReference type="PANTHER" id="PTHR13947">
    <property type="entry name" value="GNAT FAMILY N-ACETYLTRANSFERASE"/>
    <property type="match status" value="1"/>
</dbReference>
<evidence type="ECO:0000313" key="3">
    <source>
        <dbReference type="EMBL" id="AYO52996.1"/>
    </source>
</evidence>
<keyword evidence="1 3" id="KW-0808">Transferase</keyword>
<evidence type="ECO:0000313" key="4">
    <source>
        <dbReference type="Proteomes" id="UP000279962"/>
    </source>
</evidence>